<evidence type="ECO:0000313" key="10">
    <source>
        <dbReference type="EMBL" id="PJC27995.1"/>
    </source>
</evidence>
<dbReference type="InterPro" id="IPR002313">
    <property type="entry name" value="Lys-tRNA-ligase_II"/>
</dbReference>
<dbReference type="InterPro" id="IPR045864">
    <property type="entry name" value="aa-tRNA-synth_II/BPL/LPL"/>
</dbReference>
<evidence type="ECO:0000256" key="3">
    <source>
        <dbReference type="ARBA" id="ARBA00022741"/>
    </source>
</evidence>
<proteinExistence type="inferred from homology"/>
<keyword evidence="1 7" id="KW-0436">Ligase</keyword>
<evidence type="ECO:0000256" key="7">
    <source>
        <dbReference type="HAMAP-Rule" id="MF_00252"/>
    </source>
</evidence>
<keyword evidence="5 7" id="KW-0030">Aminoacyl-tRNA synthetase</keyword>
<evidence type="ECO:0000256" key="1">
    <source>
        <dbReference type="ARBA" id="ARBA00022598"/>
    </source>
</evidence>
<dbReference type="GO" id="GO:0000049">
    <property type="term" value="F:tRNA binding"/>
    <property type="evidence" value="ECO:0007669"/>
    <property type="project" value="TreeGrafter"/>
</dbReference>
<dbReference type="Proteomes" id="UP000229816">
    <property type="component" value="Unassembled WGS sequence"/>
</dbReference>
<comment type="subunit">
    <text evidence="7">Homodimer.</text>
</comment>
<name>A0A2M8ESA0_9BACT</name>
<dbReference type="EMBL" id="PFSF01000055">
    <property type="protein sequence ID" value="PJC27995.1"/>
    <property type="molecule type" value="Genomic_DNA"/>
</dbReference>
<evidence type="ECO:0000256" key="8">
    <source>
        <dbReference type="RuleBase" id="RU000336"/>
    </source>
</evidence>
<dbReference type="SUPFAM" id="SSF50249">
    <property type="entry name" value="Nucleic acid-binding proteins"/>
    <property type="match status" value="1"/>
</dbReference>
<keyword evidence="3 7" id="KW-0547">Nucleotide-binding</keyword>
<dbReference type="Pfam" id="PF00152">
    <property type="entry name" value="tRNA-synt_2"/>
    <property type="match status" value="1"/>
</dbReference>
<organism evidence="10 11">
    <name type="scientific">Candidatus Shapirobacteria bacterium CG_4_9_14_0_2_um_filter_39_11</name>
    <dbReference type="NCBI Taxonomy" id="1974478"/>
    <lineage>
        <taxon>Bacteria</taxon>
        <taxon>Candidatus Shapironibacteriota</taxon>
    </lineage>
</organism>
<comment type="similarity">
    <text evidence="7">Belongs to the class-II aminoacyl-tRNA synthetase family.</text>
</comment>
<dbReference type="InterPro" id="IPR004365">
    <property type="entry name" value="NA-bd_OB_tRNA"/>
</dbReference>
<dbReference type="Gene3D" id="3.30.930.10">
    <property type="entry name" value="Bira Bifunctional Protein, Domain 2"/>
    <property type="match status" value="1"/>
</dbReference>
<dbReference type="InterPro" id="IPR004364">
    <property type="entry name" value="Aa-tRNA-synt_II"/>
</dbReference>
<sequence>MEREKDILPENINKIYKDRLAKLLRMQELGINPYPDSFEKTHRSVEVLQQPELLGQEVSVAGRLMSIRKMGKINFAHIQDEKDRLQLYFSIEKLGQSGMEFFNRFLDIGDIVGAIGVVFKTRTKETTINVEEFCLLSKCLRLLPEKFHGLRDPEILYRQRYLDLLTNPETRRRFEIRTRVVKNMRLILDSYDFTEVETPILQTEASGASAKPFITHHNALDLDLYLRLAPETYLKRLLVGGLERVYEIGRNFRNEGIDASHLQDFTMLEFYAAYWNARKNLAFTENLIKQVALGVTGKTKFIVEGKEVDFSGTWPIRTYREVVLRHSGVDIDEASSIQELREIIKERNIPIEKMDSLNLGQLIDKLYKTTTRPYLIDPQFLVEFPTSLSPLARGMDKKPGYVDQFQLLVGGWEVAKGYSELVDPIEQRKRLVEQATLRREGDEEAMPLDEDYIKAMEYGMPPNSGVGIGIDRLVVILTETENLRNIIFFPLTRPK</sequence>
<feature type="domain" description="Aminoacyl-transfer RNA synthetases class-II family profile" evidence="9">
    <location>
        <begin position="174"/>
        <end position="490"/>
    </location>
</feature>
<comment type="caution">
    <text evidence="7">Lacks conserved residue(s) required for the propagation of feature annotation.</text>
</comment>
<gene>
    <name evidence="7 10" type="primary">lysS</name>
    <name evidence="10" type="ORF">CO054_02535</name>
</gene>
<dbReference type="Gene3D" id="2.40.50.140">
    <property type="entry name" value="Nucleic acid-binding proteins"/>
    <property type="match status" value="1"/>
</dbReference>
<feature type="binding site" evidence="7">
    <location>
        <position position="413"/>
    </location>
    <ligand>
        <name>Mg(2+)</name>
        <dbReference type="ChEBI" id="CHEBI:18420"/>
        <label>1</label>
    </ligand>
</feature>
<evidence type="ECO:0000313" key="11">
    <source>
        <dbReference type="Proteomes" id="UP000229816"/>
    </source>
</evidence>
<evidence type="ECO:0000259" key="9">
    <source>
        <dbReference type="PROSITE" id="PS50862"/>
    </source>
</evidence>
<evidence type="ECO:0000256" key="6">
    <source>
        <dbReference type="ARBA" id="ARBA00048573"/>
    </source>
</evidence>
<keyword evidence="7 8" id="KW-0460">Magnesium</keyword>
<dbReference type="InterPro" id="IPR044136">
    <property type="entry name" value="Lys-tRNA-ligase_II_N"/>
</dbReference>
<reference evidence="11" key="1">
    <citation type="submission" date="2017-09" db="EMBL/GenBank/DDBJ databases">
        <title>Depth-based differentiation of microbial function through sediment-hosted aquifers and enrichment of novel symbionts in the deep terrestrial subsurface.</title>
        <authorList>
            <person name="Probst A.J."/>
            <person name="Ladd B."/>
            <person name="Jarett J.K."/>
            <person name="Geller-Mcgrath D.E."/>
            <person name="Sieber C.M.K."/>
            <person name="Emerson J.B."/>
            <person name="Anantharaman K."/>
            <person name="Thomas B.C."/>
            <person name="Malmstrom R."/>
            <person name="Stieglmeier M."/>
            <person name="Klingl A."/>
            <person name="Woyke T."/>
            <person name="Ryan C.M."/>
            <person name="Banfield J.F."/>
        </authorList>
    </citation>
    <scope>NUCLEOTIDE SEQUENCE [LARGE SCALE GENOMIC DNA]</scope>
</reference>
<dbReference type="PANTHER" id="PTHR42918:SF15">
    <property type="entry name" value="LYSINE--TRNA LIGASE, CHLOROPLASTIC_MITOCHONDRIAL"/>
    <property type="match status" value="1"/>
</dbReference>
<keyword evidence="7" id="KW-0963">Cytoplasm</keyword>
<comment type="subcellular location">
    <subcellularLocation>
        <location evidence="7">Cytoplasm</location>
    </subcellularLocation>
</comment>
<dbReference type="GO" id="GO:0005829">
    <property type="term" value="C:cytosol"/>
    <property type="evidence" value="ECO:0007669"/>
    <property type="project" value="TreeGrafter"/>
</dbReference>
<dbReference type="NCBIfam" id="NF001756">
    <property type="entry name" value="PRK00484.1"/>
    <property type="match status" value="1"/>
</dbReference>
<dbReference type="PANTHER" id="PTHR42918">
    <property type="entry name" value="LYSYL-TRNA SYNTHETASE"/>
    <property type="match status" value="1"/>
</dbReference>
<comment type="cofactor">
    <cofactor evidence="7 8">
        <name>Mg(2+)</name>
        <dbReference type="ChEBI" id="CHEBI:18420"/>
    </cofactor>
    <text evidence="7 8">Binds 3 Mg(2+) ions per subunit.</text>
</comment>
<dbReference type="GO" id="GO:0004824">
    <property type="term" value="F:lysine-tRNA ligase activity"/>
    <property type="evidence" value="ECO:0007669"/>
    <property type="project" value="UniProtKB-UniRule"/>
</dbReference>
<dbReference type="PROSITE" id="PS50862">
    <property type="entry name" value="AA_TRNA_LIGASE_II"/>
    <property type="match status" value="1"/>
</dbReference>
<keyword evidence="7" id="KW-0648">Protein biosynthesis</keyword>
<dbReference type="InterPro" id="IPR018149">
    <property type="entry name" value="Lys-tRNA-synth_II_C"/>
</dbReference>
<keyword evidence="2 7" id="KW-0479">Metal-binding</keyword>
<dbReference type="NCBIfam" id="TIGR00499">
    <property type="entry name" value="lysS_bact"/>
    <property type="match status" value="1"/>
</dbReference>
<evidence type="ECO:0000256" key="2">
    <source>
        <dbReference type="ARBA" id="ARBA00022723"/>
    </source>
</evidence>
<evidence type="ECO:0000256" key="4">
    <source>
        <dbReference type="ARBA" id="ARBA00022840"/>
    </source>
</evidence>
<dbReference type="HAMAP" id="MF_00252">
    <property type="entry name" value="Lys_tRNA_synth_class2"/>
    <property type="match status" value="1"/>
</dbReference>
<dbReference type="InterPro" id="IPR012340">
    <property type="entry name" value="NA-bd_OB-fold"/>
</dbReference>
<protein>
    <recommendedName>
        <fullName evidence="7">Lysine--tRNA ligase</fullName>
        <ecNumber evidence="7">6.1.1.6</ecNumber>
    </recommendedName>
    <alternativeName>
        <fullName evidence="7">Lysyl-tRNA synthetase</fullName>
        <shortName evidence="7">LysRS</shortName>
    </alternativeName>
</protein>
<dbReference type="GO" id="GO:0005524">
    <property type="term" value="F:ATP binding"/>
    <property type="evidence" value="ECO:0007669"/>
    <property type="project" value="UniProtKB-UniRule"/>
</dbReference>
<dbReference type="InterPro" id="IPR006195">
    <property type="entry name" value="aa-tRNA-synth_II"/>
</dbReference>
<dbReference type="SUPFAM" id="SSF55681">
    <property type="entry name" value="Class II aaRS and biotin synthetases"/>
    <property type="match status" value="1"/>
</dbReference>
<dbReference type="CDD" id="cd04322">
    <property type="entry name" value="LysRS_N"/>
    <property type="match status" value="1"/>
</dbReference>
<feature type="binding site" evidence="7">
    <location>
        <position position="413"/>
    </location>
    <ligand>
        <name>Mg(2+)</name>
        <dbReference type="ChEBI" id="CHEBI:18420"/>
        <label>2</label>
    </ligand>
</feature>
<dbReference type="EC" id="6.1.1.6" evidence="7"/>
<dbReference type="PRINTS" id="PR00982">
    <property type="entry name" value="TRNASYNTHLYS"/>
</dbReference>
<evidence type="ECO:0000256" key="5">
    <source>
        <dbReference type="ARBA" id="ARBA00023146"/>
    </source>
</evidence>
<dbReference type="GO" id="GO:0000287">
    <property type="term" value="F:magnesium ion binding"/>
    <property type="evidence" value="ECO:0007669"/>
    <property type="project" value="UniProtKB-UniRule"/>
</dbReference>
<dbReference type="GO" id="GO:0006430">
    <property type="term" value="P:lysyl-tRNA aminoacylation"/>
    <property type="evidence" value="ECO:0007669"/>
    <property type="project" value="UniProtKB-UniRule"/>
</dbReference>
<dbReference type="AlphaFoldDB" id="A0A2M8ESA0"/>
<dbReference type="Pfam" id="PF01336">
    <property type="entry name" value="tRNA_anti-codon"/>
    <property type="match status" value="1"/>
</dbReference>
<accession>A0A2M8ESA0</accession>
<comment type="caution">
    <text evidence="10">The sequence shown here is derived from an EMBL/GenBank/DDBJ whole genome shotgun (WGS) entry which is preliminary data.</text>
</comment>
<comment type="catalytic activity">
    <reaction evidence="6 7 8">
        <text>tRNA(Lys) + L-lysine + ATP = L-lysyl-tRNA(Lys) + AMP + diphosphate</text>
        <dbReference type="Rhea" id="RHEA:20792"/>
        <dbReference type="Rhea" id="RHEA-COMP:9696"/>
        <dbReference type="Rhea" id="RHEA-COMP:9697"/>
        <dbReference type="ChEBI" id="CHEBI:30616"/>
        <dbReference type="ChEBI" id="CHEBI:32551"/>
        <dbReference type="ChEBI" id="CHEBI:33019"/>
        <dbReference type="ChEBI" id="CHEBI:78442"/>
        <dbReference type="ChEBI" id="CHEBI:78529"/>
        <dbReference type="ChEBI" id="CHEBI:456215"/>
        <dbReference type="EC" id="6.1.1.6"/>
    </reaction>
</comment>
<keyword evidence="4 7" id="KW-0067">ATP-binding</keyword>